<dbReference type="Proteomes" id="UP000238034">
    <property type="component" value="Unassembled WGS sequence"/>
</dbReference>
<keyword evidence="3" id="KW-0732">Signal</keyword>
<dbReference type="RefSeq" id="WP_106290378.1">
    <property type="nucleotide sequence ID" value="NZ_PVTH01000001.1"/>
</dbReference>
<dbReference type="Gene3D" id="2.60.40.10">
    <property type="entry name" value="Immunoglobulins"/>
    <property type="match status" value="1"/>
</dbReference>
<organism evidence="5 6">
    <name type="scientific">Arcticibacter pallidicorallinus</name>
    <dbReference type="NCBI Taxonomy" id="1259464"/>
    <lineage>
        <taxon>Bacteria</taxon>
        <taxon>Pseudomonadati</taxon>
        <taxon>Bacteroidota</taxon>
        <taxon>Sphingobacteriia</taxon>
        <taxon>Sphingobacteriales</taxon>
        <taxon>Sphingobacteriaceae</taxon>
        <taxon>Arcticibacter</taxon>
    </lineage>
</organism>
<dbReference type="OrthoDB" id="9809670at2"/>
<dbReference type="Pfam" id="PF07495">
    <property type="entry name" value="Y_Y_Y"/>
    <property type="match status" value="1"/>
</dbReference>
<dbReference type="SUPFAM" id="SSF63829">
    <property type="entry name" value="Calcium-dependent phosphotriesterase"/>
    <property type="match status" value="1"/>
</dbReference>
<dbReference type="GO" id="GO:0000155">
    <property type="term" value="F:phosphorelay sensor kinase activity"/>
    <property type="evidence" value="ECO:0007669"/>
    <property type="project" value="TreeGrafter"/>
</dbReference>
<dbReference type="EMBL" id="PVTH01000001">
    <property type="protein sequence ID" value="PRY55165.1"/>
    <property type="molecule type" value="Genomic_DNA"/>
</dbReference>
<dbReference type="Gene3D" id="1.10.10.10">
    <property type="entry name" value="Winged helix-like DNA-binding domain superfamily/Winged helix DNA-binding domain"/>
    <property type="match status" value="1"/>
</dbReference>
<feature type="chain" id="PRO_5015549840" evidence="3">
    <location>
        <begin position="20"/>
        <end position="964"/>
    </location>
</feature>
<evidence type="ECO:0000313" key="6">
    <source>
        <dbReference type="Proteomes" id="UP000238034"/>
    </source>
</evidence>
<evidence type="ECO:0000256" key="2">
    <source>
        <dbReference type="SAM" id="Phobius"/>
    </source>
</evidence>
<keyword evidence="2" id="KW-0472">Membrane</keyword>
<name>A0A2T0UB55_9SPHI</name>
<dbReference type="Gene3D" id="2.130.10.10">
    <property type="entry name" value="YVTN repeat-like/Quinoprotein amine dehydrogenase"/>
    <property type="match status" value="2"/>
</dbReference>
<comment type="caution">
    <text evidence="5">The sequence shown here is derived from an EMBL/GenBank/DDBJ whole genome shotgun (WGS) entry which is preliminary data.</text>
</comment>
<sequence length="964" mass="110149">MKPLHLTILISFFFLCASAQNPIGLPQIVNYDNLQYKAGIQNWAVDQDREGRVYFANNEGMLSFDGKHWRLYPLPNKTVVHAVKATDSGRIYVGAQDEIGYFEPDSHGILTFRSLKSFIPGSSRQFADVWNICQVGEMIFFRTTDKIFYLKDNAIKVFRTGSEWLFLGQGESGIFAQEKNKGLMIFRDGTWQIMSDDKIFKEDVITAVLDYKSGVQLVATLKHGLYLLSEGKLSRKETVLDGIFGASYIYSAIAVNKDWFAIGTTTSGCYIIDRAGRVVQQFSANEGLQANYVRNLLVDKGKNLWIALDDGLSMVAFNSAIKQIFPDAKKQISSYSARIFDKHLYVGASNGLFYLPLDMGIRDLSYSKGKFEEVGKLKGQVWGLTEINRKLLLAHEDGAFTVSKSLLSPLTGTQGTWLFEALSSVEPSSHIMAGTYEGLQLLEYEAGRFPGGKAVGPLEKTSLRFMGYDGGSNTVWASHPYRGVFMLKLSSDFSRITSKKILTKDDGLPSTLGNYVFQVKNRIVVATKDGIYEYDDNKKRFQRSDFFYPYLKNTAVHYLKEDQAGNVWFVHEKKLGVIDFSTKRGESAVVYIPELTSRIVSGFEHVYPYDQQNIFVGSNKGIYHINFDKYRAQRNELNVLLAQVKVFGEKDSIVFGGYGNYKGNSPIELPYHNNSVQFEFASTLFEQQNNIEFSYQLSGFDSQWSAWSTKAEKEYTNLPSGTYIFKVKARNNLGNQSAVLEYQIAISPAWYETWWFYLCSFLIVASLILLVIRRQQKQHLKEQERLKYLHQLELEHNEREIVKLHNEKLTADVDYKNKELASITMHLVQRGKLLARIREELLQETKENNNGTELKRVIRMLAEAEKSDSDWTQFARHFDQIHSNFLSRLKERFPDLSSNDLKLCAYLKMNMTSKEIAQLMSITIKAVEVSRYRLRKKLQIPSDVALFDYLLRAIGSKEQEPRIE</sequence>
<dbReference type="InterPro" id="IPR036388">
    <property type="entry name" value="WH-like_DNA-bd_sf"/>
</dbReference>
<dbReference type="SUPFAM" id="SSF46894">
    <property type="entry name" value="C-terminal effector domain of the bipartite response regulators"/>
    <property type="match status" value="1"/>
</dbReference>
<dbReference type="InterPro" id="IPR000792">
    <property type="entry name" value="Tscrpt_reg_LuxR_C"/>
</dbReference>
<dbReference type="AlphaFoldDB" id="A0A2T0UB55"/>
<keyword evidence="6" id="KW-1185">Reference proteome</keyword>
<keyword evidence="1" id="KW-0597">Phosphoprotein</keyword>
<dbReference type="GO" id="GO:0003677">
    <property type="term" value="F:DNA binding"/>
    <property type="evidence" value="ECO:0007669"/>
    <property type="project" value="InterPro"/>
</dbReference>
<dbReference type="PANTHER" id="PTHR43547">
    <property type="entry name" value="TWO-COMPONENT HISTIDINE KINASE"/>
    <property type="match status" value="1"/>
</dbReference>
<evidence type="ECO:0000256" key="1">
    <source>
        <dbReference type="ARBA" id="ARBA00022553"/>
    </source>
</evidence>
<feature type="signal peptide" evidence="3">
    <location>
        <begin position="1"/>
        <end position="19"/>
    </location>
</feature>
<reference evidence="5 6" key="1">
    <citation type="submission" date="2018-03" db="EMBL/GenBank/DDBJ databases">
        <title>Genomic Encyclopedia of Type Strains, Phase III (KMG-III): the genomes of soil and plant-associated and newly described type strains.</title>
        <authorList>
            <person name="Whitman W."/>
        </authorList>
    </citation>
    <scope>NUCLEOTIDE SEQUENCE [LARGE SCALE GENOMIC DNA]</scope>
    <source>
        <strain evidence="5 6">CGMCC 1.9313</strain>
    </source>
</reference>
<dbReference type="GO" id="GO:0006355">
    <property type="term" value="P:regulation of DNA-templated transcription"/>
    <property type="evidence" value="ECO:0007669"/>
    <property type="project" value="InterPro"/>
</dbReference>
<accession>A0A2T0UB55</accession>
<keyword evidence="2" id="KW-0812">Transmembrane</keyword>
<dbReference type="InterPro" id="IPR013783">
    <property type="entry name" value="Ig-like_fold"/>
</dbReference>
<dbReference type="InterPro" id="IPR011123">
    <property type="entry name" value="Y_Y_Y"/>
</dbReference>
<dbReference type="InterPro" id="IPR015943">
    <property type="entry name" value="WD40/YVTN_repeat-like_dom_sf"/>
</dbReference>
<feature type="domain" description="HTH luxR-type" evidence="4">
    <location>
        <begin position="893"/>
        <end position="950"/>
    </location>
</feature>
<keyword evidence="2" id="KW-1133">Transmembrane helix</keyword>
<protein>
    <submittedName>
        <fullName evidence="5">Regulatory LuxR family protein</fullName>
    </submittedName>
</protein>
<evidence type="ECO:0000259" key="4">
    <source>
        <dbReference type="SMART" id="SM00421"/>
    </source>
</evidence>
<dbReference type="PANTHER" id="PTHR43547:SF2">
    <property type="entry name" value="HYBRID SIGNAL TRANSDUCTION HISTIDINE KINASE C"/>
    <property type="match status" value="1"/>
</dbReference>
<feature type="transmembrane region" description="Helical" evidence="2">
    <location>
        <begin position="754"/>
        <end position="772"/>
    </location>
</feature>
<gene>
    <name evidence="5" type="ORF">B0I27_101133</name>
</gene>
<dbReference type="InterPro" id="IPR016032">
    <property type="entry name" value="Sig_transdc_resp-reg_C-effctor"/>
</dbReference>
<proteinExistence type="predicted"/>
<evidence type="ECO:0000256" key="3">
    <source>
        <dbReference type="SAM" id="SignalP"/>
    </source>
</evidence>
<dbReference type="SMART" id="SM00421">
    <property type="entry name" value="HTH_LUXR"/>
    <property type="match status" value="1"/>
</dbReference>
<evidence type="ECO:0000313" key="5">
    <source>
        <dbReference type="EMBL" id="PRY55165.1"/>
    </source>
</evidence>